<dbReference type="OrthoDB" id="2437666at2759"/>
<sequence>MTEVQMIVGDSGIIDLLIYPQKRNRDNRNSINSKSSTIRQVTIDNNFVIDFLKNSIANPITDYSKQSQNIKSDNNRIQKLERELEYFKAQVKNLDNKLEVIGMEELINEKKQTRK</sequence>
<accession>A0A397JPW6</accession>
<dbReference type="EMBL" id="PQFF01000019">
    <property type="protein sequence ID" value="RHZ88888.1"/>
    <property type="molecule type" value="Genomic_DNA"/>
</dbReference>
<dbReference type="AlphaFoldDB" id="A0A397JPW6"/>
<evidence type="ECO:0000256" key="1">
    <source>
        <dbReference type="SAM" id="Coils"/>
    </source>
</evidence>
<evidence type="ECO:0000313" key="3">
    <source>
        <dbReference type="Proteomes" id="UP000266861"/>
    </source>
</evidence>
<proteinExistence type="predicted"/>
<keyword evidence="3" id="KW-1185">Reference proteome</keyword>
<protein>
    <submittedName>
        <fullName evidence="2">Uncharacterized protein</fullName>
    </submittedName>
</protein>
<organism evidence="2 3">
    <name type="scientific">Diversispora epigaea</name>
    <dbReference type="NCBI Taxonomy" id="1348612"/>
    <lineage>
        <taxon>Eukaryota</taxon>
        <taxon>Fungi</taxon>
        <taxon>Fungi incertae sedis</taxon>
        <taxon>Mucoromycota</taxon>
        <taxon>Glomeromycotina</taxon>
        <taxon>Glomeromycetes</taxon>
        <taxon>Diversisporales</taxon>
        <taxon>Diversisporaceae</taxon>
        <taxon>Diversispora</taxon>
    </lineage>
</organism>
<feature type="coiled-coil region" evidence="1">
    <location>
        <begin position="63"/>
        <end position="97"/>
    </location>
</feature>
<keyword evidence="1" id="KW-0175">Coiled coil</keyword>
<dbReference type="Proteomes" id="UP000266861">
    <property type="component" value="Unassembled WGS sequence"/>
</dbReference>
<comment type="caution">
    <text evidence="2">The sequence shown here is derived from an EMBL/GenBank/DDBJ whole genome shotgun (WGS) entry which is preliminary data.</text>
</comment>
<gene>
    <name evidence="2" type="ORF">Glove_21g381</name>
</gene>
<name>A0A397JPW6_9GLOM</name>
<reference evidence="2 3" key="1">
    <citation type="submission" date="2018-08" db="EMBL/GenBank/DDBJ databases">
        <title>Genome and evolution of the arbuscular mycorrhizal fungus Diversispora epigaea (formerly Glomus versiforme) and its bacterial endosymbionts.</title>
        <authorList>
            <person name="Sun X."/>
            <person name="Fei Z."/>
            <person name="Harrison M."/>
        </authorList>
    </citation>
    <scope>NUCLEOTIDE SEQUENCE [LARGE SCALE GENOMIC DNA]</scope>
    <source>
        <strain evidence="2 3">IT104</strain>
    </source>
</reference>
<evidence type="ECO:0000313" key="2">
    <source>
        <dbReference type="EMBL" id="RHZ88888.1"/>
    </source>
</evidence>